<proteinExistence type="predicted"/>
<dbReference type="GeneID" id="55609174"/>
<accession>A0A345GT80</accession>
<dbReference type="EMBL" id="MH536811">
    <property type="protein sequence ID" value="AXG66152.1"/>
    <property type="molecule type" value="Genomic_DNA"/>
</dbReference>
<gene>
    <name evidence="1" type="primary">31</name>
    <name evidence="1" type="ORF">SEA_ANNADREAMY_31</name>
</gene>
<name>A0A345GT80_9CAUD</name>
<protein>
    <submittedName>
        <fullName evidence="1">Uncharacterized protein</fullName>
    </submittedName>
</protein>
<evidence type="ECO:0000313" key="2">
    <source>
        <dbReference type="Proteomes" id="UP000259354"/>
    </source>
</evidence>
<reference evidence="1 2" key="1">
    <citation type="submission" date="2018-06" db="EMBL/GenBank/DDBJ databases">
        <authorList>
            <person name="Moussa A."/>
            <person name="Couoh J.M."/>
            <person name="Harbem L."/>
            <person name="Okocha J.C."/>
            <person name="Taylor D."/>
            <person name="Teutsch A.B."/>
            <person name="Smith B.R."/>
            <person name="Suri N."/>
            <person name="Layton S.R."/>
            <person name="Kim T."/>
            <person name="Hughes L.E."/>
            <person name="Garlena R.A."/>
            <person name="Russell D.A."/>
            <person name="Pope W.H."/>
            <person name="Jacobs-Sera D."/>
            <person name="Hatfull G.F."/>
        </authorList>
    </citation>
    <scope>NUCLEOTIDE SEQUENCE [LARGE SCALE GENOMIC DNA]</scope>
</reference>
<evidence type="ECO:0000313" key="1">
    <source>
        <dbReference type="EMBL" id="AXG66152.1"/>
    </source>
</evidence>
<sequence>MAAGRKFLGFNVDTSEGAALSGFLKELSLKIGTPRHIGPVLKYTHSLMSQEFTDYMAVVAAAQTSRFHHVYEWGQVGDPTAKLWDDKLIGGGNNRTATFTWRASKQVVPVSQEAQDVGVKQIHVFAWKAPVMEYGKNITIEPKRGEYLALFTGPTKQAGKWKLRVFKGPVTVTNPGGKMTKGSFTREYVSWWGGTGAQGVFESKVKKVLEEDLGRMPIESVTKQFRRANTKTFKMSTIGEAEAAENAGRAAAQKYLNGRSNNYIQAARARERIIYG</sequence>
<dbReference type="Proteomes" id="UP000259354">
    <property type="component" value="Segment"/>
</dbReference>
<dbReference type="KEGG" id="vg:55609174"/>
<keyword evidence="2" id="KW-1185">Reference proteome</keyword>
<dbReference type="RefSeq" id="YP_009838997.1">
    <property type="nucleotide sequence ID" value="NC_048719.1"/>
</dbReference>
<organism evidence="1 2">
    <name type="scientific">Streptomyces phage Annadreamy</name>
    <dbReference type="NCBI Taxonomy" id="2250335"/>
    <lineage>
        <taxon>Viruses</taxon>
        <taxon>Duplodnaviria</taxon>
        <taxon>Heunggongvirae</taxon>
        <taxon>Uroviricota</taxon>
        <taxon>Caudoviricetes</taxon>
        <taxon>Stanwilliamsviridae</taxon>
        <taxon>Loccivirinae</taxon>
        <taxon>Annadreamyvirus</taxon>
        <taxon>Annadreamyvirus annadreamy</taxon>
    </lineage>
</organism>